<comment type="caution">
    <text evidence="3">The sequence shown here is derived from an EMBL/GenBank/DDBJ whole genome shotgun (WGS) entry which is preliminary data.</text>
</comment>
<evidence type="ECO:0000313" key="3">
    <source>
        <dbReference type="EMBL" id="KFG32324.1"/>
    </source>
</evidence>
<feature type="compositionally biased region" description="Basic and acidic residues" evidence="2">
    <location>
        <begin position="579"/>
        <end position="600"/>
    </location>
</feature>
<dbReference type="Gene3D" id="1.25.10.10">
    <property type="entry name" value="Leucine-rich Repeat Variant"/>
    <property type="match status" value="1"/>
</dbReference>
<dbReference type="InterPro" id="IPR016024">
    <property type="entry name" value="ARM-type_fold"/>
</dbReference>
<feature type="repeat" description="HEAT" evidence="1">
    <location>
        <begin position="98"/>
        <end position="136"/>
    </location>
</feature>
<dbReference type="InterPro" id="IPR011989">
    <property type="entry name" value="ARM-like"/>
</dbReference>
<evidence type="ECO:0000256" key="1">
    <source>
        <dbReference type="PROSITE-ProRule" id="PRU00103"/>
    </source>
</evidence>
<organism evidence="3 4">
    <name type="scientific">Toxoplasma gondii GAB2-2007-GAL-DOM2</name>
    <dbReference type="NCBI Taxonomy" id="1130820"/>
    <lineage>
        <taxon>Eukaryota</taxon>
        <taxon>Sar</taxon>
        <taxon>Alveolata</taxon>
        <taxon>Apicomplexa</taxon>
        <taxon>Conoidasida</taxon>
        <taxon>Coccidia</taxon>
        <taxon>Eucoccidiorida</taxon>
        <taxon>Eimeriorina</taxon>
        <taxon>Sarcocystidae</taxon>
        <taxon>Toxoplasma</taxon>
    </lineage>
</organism>
<dbReference type="VEuPathDB" id="ToxoDB:TGDOM2_280540C"/>
<evidence type="ECO:0000313" key="4">
    <source>
        <dbReference type="Proteomes" id="UP000028837"/>
    </source>
</evidence>
<name>A0A086JJK6_TOXGO</name>
<proteinExistence type="predicted"/>
<dbReference type="AlphaFoldDB" id="A0A086JJK6"/>
<sequence length="817" mass="87329">MTPEILSKLVPALLQRLRTSVGSASRCSVCMLLTWTITEHCGSGTGVVRSSSSSSALACSTAPALCAAPGRTEQSAGGKGEERGDAQFSIAPQDAKKLLRGLARSLTDNSPPVQKAAATALAAVSRFVGDDQLGELILAQLLKPLGSEVVESGAAGSAEANRLEARLGAGRALLEVCKRCSERLMLPAIRGRIAARSFVLSRGEAKGDGQEIWRQLFAEVSGASDCVTVQRFLSFILEDLRLLLDSPWREDKGDAACALQAVCRLLSPIWTDTGRRKCDPARERIPQEDAESLCKLHAQLTATLSASAAFDGISALACALLDLTALLLTLFAACAAPSFSFLLEDGERARAPGAVASAARDGGAEKKRAKIESDEEEALAAKSEAAFAVVFAKTRRAKNKRDKVKVTEHLPEFLRAVPREWLPRLPFPEFLDLVNAALEALDPAKQSANEAEEIHAGDDETETPKRVWTVAAKDEATLAACVRSLYVLVCLDLCARAGRLHADGASDLPAFRELSAYGLEEEARERAKSLQATEETKKMDASVICENREFSSFLASPGLLPEWNRPVLQLASAPEAACDEGREREEKGEDLNKQAKKAEQDSLPSDGDTAGHPGFKVLLQRLRGYRGCSVQLTVDLLSLTRQAVLSLAALRLPLLSVGSKGDSWTPVFARLIRLLQQRRFVRLALSAADLLEAFCVHASLLSASPSSSSAGEASASAYDGPLYRQALTRGEFLAEASVVSGEEGDASLLASGAETGDFGDPFAPSFVSSASLWQQLLLVLSDAPSGRESLEEGRDGDARISMMCKRLKEKLKVLSTL</sequence>
<dbReference type="EMBL" id="AHZU02001437">
    <property type="protein sequence ID" value="KFG32324.1"/>
    <property type="molecule type" value="Genomic_DNA"/>
</dbReference>
<accession>A0A086JJK6</accession>
<feature type="region of interest" description="Disordered" evidence="2">
    <location>
        <begin position="575"/>
        <end position="610"/>
    </location>
</feature>
<dbReference type="Proteomes" id="UP000028837">
    <property type="component" value="Unassembled WGS sequence"/>
</dbReference>
<dbReference type="InterPro" id="IPR021133">
    <property type="entry name" value="HEAT_type_2"/>
</dbReference>
<reference evidence="3 4" key="1">
    <citation type="submission" date="2014-02" db="EMBL/GenBank/DDBJ databases">
        <authorList>
            <person name="Sibley D."/>
            <person name="Venepally P."/>
            <person name="Karamycheva S."/>
            <person name="Hadjithomas M."/>
            <person name="Khan A."/>
            <person name="Brunk B."/>
            <person name="Roos D."/>
            <person name="Caler E."/>
            <person name="Lorenzi H."/>
        </authorList>
    </citation>
    <scope>NUCLEOTIDE SEQUENCE [LARGE SCALE GENOMIC DNA]</scope>
    <source>
        <strain evidence="3 4">GAB2-2007-GAL-DOM2</strain>
    </source>
</reference>
<gene>
    <name evidence="3" type="ORF">TGDOM2_280540C</name>
</gene>
<evidence type="ECO:0000256" key="2">
    <source>
        <dbReference type="SAM" id="MobiDB-lite"/>
    </source>
</evidence>
<protein>
    <submittedName>
        <fullName evidence="3">HEAT repeat-containing protein</fullName>
    </submittedName>
</protein>
<dbReference type="SUPFAM" id="SSF48371">
    <property type="entry name" value="ARM repeat"/>
    <property type="match status" value="1"/>
</dbReference>
<dbReference type="PROSITE" id="PS50077">
    <property type="entry name" value="HEAT_REPEAT"/>
    <property type="match status" value="1"/>
</dbReference>